<feature type="domain" description="Bacterial transcriptional activator" evidence="5">
    <location>
        <begin position="147"/>
        <end position="292"/>
    </location>
</feature>
<dbReference type="Gene3D" id="1.25.40.10">
    <property type="entry name" value="Tetratricopeptide repeat domain"/>
    <property type="match status" value="1"/>
</dbReference>
<dbReference type="GO" id="GO:0003677">
    <property type="term" value="F:DNA binding"/>
    <property type="evidence" value="ECO:0007669"/>
    <property type="project" value="TreeGrafter"/>
</dbReference>
<feature type="region of interest" description="Disordered" evidence="4">
    <location>
        <begin position="99"/>
        <end position="135"/>
    </location>
</feature>
<sequence length="322" mass="34861">MLRVGGGEGHCALPPGAERRRQAGASGGPFATHAGIANGGPRCRSSPVQQTDGPGGTCTAERAHIHPYVAVYVYPVALWCRYGGSGACDRCPCDAASGGAVRPPSPPRPAHPADTAAPEPGSGRHRAGPAHPHRPRQCTIEVAPCRLDLGRFAELTRLARAAGDCGDPAGEADLLTEALVLWHGQPFADIESESLHREVTPRLRESWITAGERYHDVCLSLGRHDQIVGELRALTHKYPFHERRWIQLMTALHRCGRRGEALQAYAAMRRSFRDEPGVEPGEEARQLHLAMLRSGENIIPERDAAPASGREALRERDQQRAS</sequence>
<dbReference type="CDD" id="cd15831">
    <property type="entry name" value="BTAD"/>
    <property type="match status" value="1"/>
</dbReference>
<dbReference type="InterPro" id="IPR011990">
    <property type="entry name" value="TPR-like_helical_dom_sf"/>
</dbReference>
<feature type="compositionally biased region" description="Basic residues" evidence="4">
    <location>
        <begin position="123"/>
        <end position="135"/>
    </location>
</feature>
<organism evidence="6 7">
    <name type="scientific">Streptomyces klenkii</name>
    <dbReference type="NCBI Taxonomy" id="1420899"/>
    <lineage>
        <taxon>Bacteria</taxon>
        <taxon>Bacillati</taxon>
        <taxon>Actinomycetota</taxon>
        <taxon>Actinomycetes</taxon>
        <taxon>Kitasatosporales</taxon>
        <taxon>Streptomycetaceae</taxon>
        <taxon>Streptomyces</taxon>
    </lineage>
</organism>
<feature type="region of interest" description="Disordered" evidence="4">
    <location>
        <begin position="36"/>
        <end position="55"/>
    </location>
</feature>
<evidence type="ECO:0000256" key="1">
    <source>
        <dbReference type="ARBA" id="ARBA00023012"/>
    </source>
</evidence>
<dbReference type="EMBL" id="RBAM01000006">
    <property type="protein sequence ID" value="RKN71468.1"/>
    <property type="molecule type" value="Genomic_DNA"/>
</dbReference>
<dbReference type="AlphaFoldDB" id="A0A3B0BGG3"/>
<dbReference type="PANTHER" id="PTHR35807:SF1">
    <property type="entry name" value="TRANSCRIPTIONAL REGULATOR REDD"/>
    <property type="match status" value="1"/>
</dbReference>
<dbReference type="Pfam" id="PF03704">
    <property type="entry name" value="BTAD"/>
    <property type="match status" value="1"/>
</dbReference>
<dbReference type="Proteomes" id="UP000270343">
    <property type="component" value="Unassembled WGS sequence"/>
</dbReference>
<keyword evidence="1" id="KW-0902">Two-component regulatory system</keyword>
<keyword evidence="2" id="KW-0805">Transcription regulation</keyword>
<dbReference type="InterPro" id="IPR005158">
    <property type="entry name" value="BTAD"/>
</dbReference>
<dbReference type="PANTHER" id="PTHR35807">
    <property type="entry name" value="TRANSCRIPTIONAL REGULATOR REDD-RELATED"/>
    <property type="match status" value="1"/>
</dbReference>
<dbReference type="GO" id="GO:0006355">
    <property type="term" value="P:regulation of DNA-templated transcription"/>
    <property type="evidence" value="ECO:0007669"/>
    <property type="project" value="TreeGrafter"/>
</dbReference>
<name>A0A3B0BGG3_9ACTN</name>
<feature type="region of interest" description="Disordered" evidence="4">
    <location>
        <begin position="294"/>
        <end position="322"/>
    </location>
</feature>
<evidence type="ECO:0000313" key="7">
    <source>
        <dbReference type="Proteomes" id="UP000270343"/>
    </source>
</evidence>
<evidence type="ECO:0000313" key="6">
    <source>
        <dbReference type="EMBL" id="RKN71468.1"/>
    </source>
</evidence>
<protein>
    <recommendedName>
        <fullName evidence="5">Bacterial transcriptional activator domain-containing protein</fullName>
    </recommendedName>
</protein>
<proteinExistence type="predicted"/>
<reference evidence="6 7" key="1">
    <citation type="journal article" date="2015" name="Antonie Van Leeuwenhoek">
        <title>Streptomyces klenkii sp. nov., isolated from deep marine sediment.</title>
        <authorList>
            <person name="Veyisoglu A."/>
            <person name="Sahin N."/>
        </authorList>
    </citation>
    <scope>NUCLEOTIDE SEQUENCE [LARGE SCALE GENOMIC DNA]</scope>
    <source>
        <strain evidence="6 7">KCTC 29202</strain>
    </source>
</reference>
<dbReference type="SUPFAM" id="SSF48452">
    <property type="entry name" value="TPR-like"/>
    <property type="match status" value="1"/>
</dbReference>
<feature type="region of interest" description="Disordered" evidence="4">
    <location>
        <begin position="1"/>
        <end position="28"/>
    </location>
</feature>
<feature type="compositionally biased region" description="Basic and acidic residues" evidence="4">
    <location>
        <begin position="311"/>
        <end position="322"/>
    </location>
</feature>
<evidence type="ECO:0000256" key="2">
    <source>
        <dbReference type="ARBA" id="ARBA00023015"/>
    </source>
</evidence>
<dbReference type="GO" id="GO:0000160">
    <property type="term" value="P:phosphorelay signal transduction system"/>
    <property type="evidence" value="ECO:0007669"/>
    <property type="project" value="UniProtKB-KW"/>
</dbReference>
<dbReference type="SMART" id="SM01043">
    <property type="entry name" value="BTAD"/>
    <property type="match status" value="1"/>
</dbReference>
<keyword evidence="7" id="KW-1185">Reference proteome</keyword>
<evidence type="ECO:0000256" key="4">
    <source>
        <dbReference type="SAM" id="MobiDB-lite"/>
    </source>
</evidence>
<accession>A0A3B0BGG3</accession>
<comment type="caution">
    <text evidence="6">The sequence shown here is derived from an EMBL/GenBank/DDBJ whole genome shotgun (WGS) entry which is preliminary data.</text>
</comment>
<evidence type="ECO:0000256" key="3">
    <source>
        <dbReference type="ARBA" id="ARBA00023163"/>
    </source>
</evidence>
<evidence type="ECO:0000259" key="5">
    <source>
        <dbReference type="SMART" id="SM01043"/>
    </source>
</evidence>
<gene>
    <name evidence="6" type="ORF">D7231_15730</name>
</gene>
<dbReference type="InterPro" id="IPR051677">
    <property type="entry name" value="AfsR-DnrI-RedD_regulator"/>
</dbReference>
<keyword evidence="3" id="KW-0804">Transcription</keyword>